<dbReference type="InterPro" id="IPR036188">
    <property type="entry name" value="FAD/NAD-bd_sf"/>
</dbReference>
<evidence type="ECO:0000256" key="1">
    <source>
        <dbReference type="ARBA" id="ARBA00001974"/>
    </source>
</evidence>
<evidence type="ECO:0000256" key="3">
    <source>
        <dbReference type="ARBA" id="ARBA00022827"/>
    </source>
</evidence>
<feature type="domain" description="FAD-dependent oxidoreductase 2 FAD-binding" evidence="5">
    <location>
        <begin position="7"/>
        <end position="466"/>
    </location>
</feature>
<keyword evidence="2" id="KW-0285">Flavoprotein</keyword>
<organism evidence="6 7">
    <name type="scientific">Diplodia corticola</name>
    <dbReference type="NCBI Taxonomy" id="236234"/>
    <lineage>
        <taxon>Eukaryota</taxon>
        <taxon>Fungi</taxon>
        <taxon>Dikarya</taxon>
        <taxon>Ascomycota</taxon>
        <taxon>Pezizomycotina</taxon>
        <taxon>Dothideomycetes</taxon>
        <taxon>Dothideomycetes incertae sedis</taxon>
        <taxon>Botryosphaeriales</taxon>
        <taxon>Botryosphaeriaceae</taxon>
        <taxon>Diplodia</taxon>
    </lineage>
</organism>
<dbReference type="InterPro" id="IPR050315">
    <property type="entry name" value="FAD-oxidoreductase_2"/>
</dbReference>
<dbReference type="InterPro" id="IPR003953">
    <property type="entry name" value="FAD-dep_OxRdtase_2_FAD-bd"/>
</dbReference>
<proteinExistence type="predicted"/>
<evidence type="ECO:0000313" key="6">
    <source>
        <dbReference type="EMBL" id="OJD29711.1"/>
    </source>
</evidence>
<comment type="caution">
    <text evidence="6">The sequence shown here is derived from an EMBL/GenBank/DDBJ whole genome shotgun (WGS) entry which is preliminary data.</text>
</comment>
<protein>
    <submittedName>
        <fullName evidence="6">Fumarate reductase</fullName>
    </submittedName>
</protein>
<dbReference type="Proteomes" id="UP000183809">
    <property type="component" value="Unassembled WGS sequence"/>
</dbReference>
<accession>A0A1J9RMH4</accession>
<sequence>MPPPTYDLIVIGSGFAGATATLSFLETTAAAAAAAATGSNNQQQPQPAGRVALVETGRRGERCGASRWTSAYLRLDRDLEFDGGWAREMQAVSKGLASGEYCDVLAREAGVTARWLEQEEGRGGVGVRWVRREEGDVLLGWETGQCFVYPEGGGEAVVGKLMGRIEEEEAQTGRVDVVWETEARHVLTDERGRVRGVQVRGKDGLVYEMHAPDVVLACGGFEGNREMLAKYVGNRTHELPLIAPGLAHNKGAGLNMALELGAATSGSFDGMHCELVDTRATKPDAVIWGHNYGIVVNEHCKRFYDEGKKQLFASFEMIALELWRDQNQKGYFITDDTIMKRFRPGWVYDTTDQEPEKADTIRELAVKLGCDPDELQKTVDEFNEACNKETPFDLMKLDGKRTHGLNPEKTNWANPIVEPPFYGYPLMAHLTFTYGGVKTNTKAQVLGTNDVPIPGLWAAGEMTGLYYNEYPPATSVLRSLTFGRLAGTQIAQKLKK</sequence>
<evidence type="ECO:0000259" key="5">
    <source>
        <dbReference type="Pfam" id="PF00890"/>
    </source>
</evidence>
<dbReference type="STRING" id="236234.A0A1J9RMH4"/>
<name>A0A1J9RMH4_9PEZI</name>
<reference evidence="6 7" key="1">
    <citation type="submission" date="2016-10" db="EMBL/GenBank/DDBJ databases">
        <title>Proteomics and genomics reveal pathogen-plant mechanisms compatible with a hemibiotrophic lifestyle of Diplodia corticola.</title>
        <authorList>
            <person name="Fernandes I."/>
            <person name="De Jonge R."/>
            <person name="Van De Peer Y."/>
            <person name="Devreese B."/>
            <person name="Alves A."/>
            <person name="Esteves A.C."/>
        </authorList>
    </citation>
    <scope>NUCLEOTIDE SEQUENCE [LARGE SCALE GENOMIC DNA]</scope>
    <source>
        <strain evidence="6 7">CBS 112549</strain>
    </source>
</reference>
<keyword evidence="7" id="KW-1185">Reference proteome</keyword>
<evidence type="ECO:0000256" key="4">
    <source>
        <dbReference type="ARBA" id="ARBA00023002"/>
    </source>
</evidence>
<keyword evidence="3" id="KW-0274">FAD</keyword>
<dbReference type="Gene3D" id="3.50.50.60">
    <property type="entry name" value="FAD/NAD(P)-binding domain"/>
    <property type="match status" value="1"/>
</dbReference>
<comment type="cofactor">
    <cofactor evidence="1">
        <name>FAD</name>
        <dbReference type="ChEBI" id="CHEBI:57692"/>
    </cofactor>
</comment>
<dbReference type="SUPFAM" id="SSF51905">
    <property type="entry name" value="FAD/NAD(P)-binding domain"/>
    <property type="match status" value="1"/>
</dbReference>
<dbReference type="Pfam" id="PF00890">
    <property type="entry name" value="FAD_binding_2"/>
    <property type="match status" value="1"/>
</dbReference>
<keyword evidence="4" id="KW-0560">Oxidoreductase</keyword>
<dbReference type="AlphaFoldDB" id="A0A1J9RMH4"/>
<dbReference type="PANTHER" id="PTHR43400">
    <property type="entry name" value="FUMARATE REDUCTASE"/>
    <property type="match status" value="1"/>
</dbReference>
<dbReference type="InterPro" id="IPR027477">
    <property type="entry name" value="Succ_DH/fumarate_Rdtase_cat_sf"/>
</dbReference>
<dbReference type="OrthoDB" id="7777654at2759"/>
<dbReference type="RefSeq" id="XP_020125971.1">
    <property type="nucleotide sequence ID" value="XM_020278915.1"/>
</dbReference>
<evidence type="ECO:0000313" key="7">
    <source>
        <dbReference type="Proteomes" id="UP000183809"/>
    </source>
</evidence>
<dbReference type="EMBL" id="MNUE01000073">
    <property type="protein sequence ID" value="OJD29711.1"/>
    <property type="molecule type" value="Genomic_DNA"/>
</dbReference>
<dbReference type="SUPFAM" id="SSF56425">
    <property type="entry name" value="Succinate dehydrogenase/fumarate reductase flavoprotein, catalytic domain"/>
    <property type="match status" value="1"/>
</dbReference>
<evidence type="ECO:0000256" key="2">
    <source>
        <dbReference type="ARBA" id="ARBA00022630"/>
    </source>
</evidence>
<gene>
    <name evidence="6" type="ORF">BKCO1_7300054</name>
</gene>
<dbReference type="GeneID" id="31019177"/>
<dbReference type="GO" id="GO:0016491">
    <property type="term" value="F:oxidoreductase activity"/>
    <property type="evidence" value="ECO:0007669"/>
    <property type="project" value="UniProtKB-KW"/>
</dbReference>
<dbReference type="Gene3D" id="3.90.700.10">
    <property type="entry name" value="Succinate dehydrogenase/fumarate reductase flavoprotein, catalytic domain"/>
    <property type="match status" value="1"/>
</dbReference>
<dbReference type="PANTHER" id="PTHR43400:SF7">
    <property type="entry name" value="FAD-DEPENDENT OXIDOREDUCTASE 2 FAD BINDING DOMAIN-CONTAINING PROTEIN"/>
    <property type="match status" value="1"/>
</dbReference>